<sequence>MKTVAVASSLLLTVAAVPVEQRQATEMDFTNFVANTIANGNGAVISYDIAIPGVMSTHCAYFDSTSTEELPSVSAATCDNSAMIWQFHQDPSLPGAEGQYRIVVTYIDASGVGHSGYHEWLPTDFPAETYGSTSETVYRGESSFVISDLS</sequence>
<evidence type="ECO:0000313" key="2">
    <source>
        <dbReference type="EMBL" id="CAJ2500842.1"/>
    </source>
</evidence>
<proteinExistence type="predicted"/>
<evidence type="ECO:0000313" key="3">
    <source>
        <dbReference type="Proteomes" id="UP001295740"/>
    </source>
</evidence>
<organism evidence="2 3">
    <name type="scientific">Anthostomella pinea</name>
    <dbReference type="NCBI Taxonomy" id="933095"/>
    <lineage>
        <taxon>Eukaryota</taxon>
        <taxon>Fungi</taxon>
        <taxon>Dikarya</taxon>
        <taxon>Ascomycota</taxon>
        <taxon>Pezizomycotina</taxon>
        <taxon>Sordariomycetes</taxon>
        <taxon>Xylariomycetidae</taxon>
        <taxon>Xylariales</taxon>
        <taxon>Xylariaceae</taxon>
        <taxon>Anthostomella</taxon>
    </lineage>
</organism>
<feature type="signal peptide" evidence="1">
    <location>
        <begin position="1"/>
        <end position="16"/>
    </location>
</feature>
<accession>A0AAI8VA18</accession>
<keyword evidence="3" id="KW-1185">Reference proteome</keyword>
<gene>
    <name evidence="2" type="ORF">KHLLAP_LOCUS1310</name>
</gene>
<reference evidence="2" key="1">
    <citation type="submission" date="2023-10" db="EMBL/GenBank/DDBJ databases">
        <authorList>
            <person name="Hackl T."/>
        </authorList>
    </citation>
    <scope>NUCLEOTIDE SEQUENCE</scope>
</reference>
<dbReference type="EMBL" id="CAUWAG010000003">
    <property type="protein sequence ID" value="CAJ2500842.1"/>
    <property type="molecule type" value="Genomic_DNA"/>
</dbReference>
<evidence type="ECO:0000256" key="1">
    <source>
        <dbReference type="SAM" id="SignalP"/>
    </source>
</evidence>
<feature type="chain" id="PRO_5042470962" evidence="1">
    <location>
        <begin position="17"/>
        <end position="150"/>
    </location>
</feature>
<name>A0AAI8VA18_9PEZI</name>
<keyword evidence="1" id="KW-0732">Signal</keyword>
<dbReference type="Proteomes" id="UP001295740">
    <property type="component" value="Unassembled WGS sequence"/>
</dbReference>
<dbReference type="AlphaFoldDB" id="A0AAI8VA18"/>
<protein>
    <submittedName>
        <fullName evidence="2">Uu.00g036950.m01.CDS01</fullName>
    </submittedName>
</protein>
<comment type="caution">
    <text evidence="2">The sequence shown here is derived from an EMBL/GenBank/DDBJ whole genome shotgun (WGS) entry which is preliminary data.</text>
</comment>